<dbReference type="Pfam" id="PF13516">
    <property type="entry name" value="LRR_6"/>
    <property type="match status" value="8"/>
</dbReference>
<dbReference type="PANTHER" id="PTHR24113:SF12">
    <property type="entry name" value="RAN GTPASE-ACTIVATING PROTEIN 1"/>
    <property type="match status" value="1"/>
</dbReference>
<comment type="caution">
    <text evidence="5">The sequence shown here is derived from an EMBL/GenBank/DDBJ whole genome shotgun (WGS) entry which is preliminary data.</text>
</comment>
<feature type="region of interest" description="Disordered" evidence="4">
    <location>
        <begin position="473"/>
        <end position="528"/>
    </location>
</feature>
<dbReference type="SMART" id="SM00368">
    <property type="entry name" value="LRR_RI"/>
    <property type="match status" value="11"/>
</dbReference>
<dbReference type="AlphaFoldDB" id="A0A391NI15"/>
<evidence type="ECO:0000256" key="1">
    <source>
        <dbReference type="ARBA" id="ARBA00022468"/>
    </source>
</evidence>
<dbReference type="SUPFAM" id="SSF52047">
    <property type="entry name" value="RNI-like"/>
    <property type="match status" value="2"/>
</dbReference>
<dbReference type="OrthoDB" id="120976at2759"/>
<evidence type="ECO:0000313" key="6">
    <source>
        <dbReference type="Proteomes" id="UP000265618"/>
    </source>
</evidence>
<keyword evidence="1" id="KW-0343">GTPase activation</keyword>
<feature type="compositionally biased region" description="Polar residues" evidence="4">
    <location>
        <begin position="478"/>
        <end position="487"/>
    </location>
</feature>
<evidence type="ECO:0000313" key="5">
    <source>
        <dbReference type="EMBL" id="GCA61974.1"/>
    </source>
</evidence>
<evidence type="ECO:0000256" key="4">
    <source>
        <dbReference type="SAM" id="MobiDB-lite"/>
    </source>
</evidence>
<accession>A0A391NI15</accession>
<proteinExistence type="predicted"/>
<organism evidence="5 6">
    <name type="scientific">Kipferlia bialata</name>
    <dbReference type="NCBI Taxonomy" id="797122"/>
    <lineage>
        <taxon>Eukaryota</taxon>
        <taxon>Metamonada</taxon>
        <taxon>Carpediemonas-like organisms</taxon>
        <taxon>Kipferlia</taxon>
    </lineage>
</organism>
<gene>
    <name evidence="5" type="ORF">KIPB_000309</name>
</gene>
<dbReference type="Gene3D" id="3.80.10.10">
    <property type="entry name" value="Ribonuclease Inhibitor"/>
    <property type="match status" value="2"/>
</dbReference>
<reference evidence="5 6" key="1">
    <citation type="journal article" date="2018" name="PLoS ONE">
        <title>The draft genome of Kipferlia bialata reveals reductive genome evolution in fornicate parasites.</title>
        <authorList>
            <person name="Tanifuji G."/>
            <person name="Takabayashi S."/>
            <person name="Kume K."/>
            <person name="Takagi M."/>
            <person name="Nakayama T."/>
            <person name="Kamikawa R."/>
            <person name="Inagaki Y."/>
            <person name="Hashimoto T."/>
        </authorList>
    </citation>
    <scope>NUCLEOTIDE SEQUENCE [LARGE SCALE GENOMIC DNA]</scope>
    <source>
        <strain evidence="5">NY0173</strain>
    </source>
</reference>
<dbReference type="InterPro" id="IPR027038">
    <property type="entry name" value="RanGap"/>
</dbReference>
<evidence type="ECO:0000256" key="3">
    <source>
        <dbReference type="ARBA" id="ARBA00022737"/>
    </source>
</evidence>
<name>A0A391NI15_9EUKA</name>
<dbReference type="GO" id="GO:0006913">
    <property type="term" value="P:nucleocytoplasmic transport"/>
    <property type="evidence" value="ECO:0007669"/>
    <property type="project" value="TreeGrafter"/>
</dbReference>
<keyword evidence="2" id="KW-0433">Leucine-rich repeat</keyword>
<dbReference type="GO" id="GO:0031267">
    <property type="term" value="F:small GTPase binding"/>
    <property type="evidence" value="ECO:0007669"/>
    <property type="project" value="TreeGrafter"/>
</dbReference>
<dbReference type="Proteomes" id="UP000265618">
    <property type="component" value="Unassembled WGS sequence"/>
</dbReference>
<dbReference type="InterPro" id="IPR032675">
    <property type="entry name" value="LRR_dom_sf"/>
</dbReference>
<keyword evidence="6" id="KW-1185">Reference proteome</keyword>
<keyword evidence="3" id="KW-0677">Repeat</keyword>
<dbReference type="GO" id="GO:0005829">
    <property type="term" value="C:cytosol"/>
    <property type="evidence" value="ECO:0007669"/>
    <property type="project" value="TreeGrafter"/>
</dbReference>
<dbReference type="InterPro" id="IPR001611">
    <property type="entry name" value="Leu-rich_rpt"/>
</dbReference>
<dbReference type="GO" id="GO:0005096">
    <property type="term" value="F:GTPase activator activity"/>
    <property type="evidence" value="ECO:0007669"/>
    <property type="project" value="UniProtKB-KW"/>
</dbReference>
<protein>
    <submittedName>
        <fullName evidence="5">Uncharacterized protein</fullName>
    </submittedName>
</protein>
<dbReference type="GO" id="GO:0048471">
    <property type="term" value="C:perinuclear region of cytoplasm"/>
    <property type="evidence" value="ECO:0007669"/>
    <property type="project" value="TreeGrafter"/>
</dbReference>
<evidence type="ECO:0000256" key="2">
    <source>
        <dbReference type="ARBA" id="ARBA00022614"/>
    </source>
</evidence>
<dbReference type="EMBL" id="BDIP01000034">
    <property type="protein sequence ID" value="GCA61974.1"/>
    <property type="molecule type" value="Genomic_DNA"/>
</dbReference>
<dbReference type="PANTHER" id="PTHR24113">
    <property type="entry name" value="RAN GTPASE-ACTIVATING PROTEIN 1"/>
    <property type="match status" value="1"/>
</dbReference>
<sequence length="892" mass="94339">MLTFLSSSLWTPLRLPPRKHTENVRGQLDLGNMHIGMEGAEALVSVLPLMQGVARLDLSKNDLDAACISHLAEGLGQMTSLRELDLNCNPLKGAGHTTLAESVLPNMPQLRKLVFWHTGMDCTGALALAGALPSLKKLLTLDLDNNFIKGASAAALCEALTSFSFAGQLCLQNNSIGDEGAVALAKRLVGDRPEITEIALASNKIGPVGMSALAGVLPTLTNLVSVDLGSNSIGPEGAAALIEVLPSLTKLRRIDLSSNDIGPDGVTSLCRAVSSLPRLRELDLHSNGMDDEGATRLAKGLPKMKALREIYLFSSRISDEGAVAIANALEKTPTLRVLELNSNRMMDTGAAALAQALPGSGLIQLSLSANSIGESGLAELEAAALQMPNLNLEVGENPGNAPPEVEEESSDDGIPFSQSVFLNASAYSPRKSVVVRETEPVAERDPDLLDIADLEADAPQMPEMTLDLDEKAEDTVQADETQTGTETPDTEVPLPAEGEVVEEGEASPAESEVVDECVDSPTEAESLADAEAEALRESERDRVRTMLMDSLGVLSHPLEGVSSDMPLMDLATLWGVAAGAAPPPLSQVSVASVEESLATTQSLLVRVKECAPGVQSHMDYLTKAAELVGAQMTELCAFITQHPEDKLETWDCASLHSDLEPLCMAMDSCCTEVASLDGSQEASVLALQEAVAVRNALDDINPIPLPQDTNALTLEEKALYCKAEAHNLSVREVFEAAAPLIEVGDSINHLLGESIPSLSECRDVLTTGQSLLLSLSTLAPRQVEARRLLLELEALPAVAVDGGEAKVAEHEKVSVAMLGLDDPSLSAQEMASQIQAIPDTETPTPTDKSGETERARITQELQGYLNFPEVAEALGVPVVPRSGEEADEVGNE</sequence>
<dbReference type="GO" id="GO:0005634">
    <property type="term" value="C:nucleus"/>
    <property type="evidence" value="ECO:0007669"/>
    <property type="project" value="TreeGrafter"/>
</dbReference>